<sequence length="87" mass="9346">MALAGFIGATPVRAPDVGTNPNQVPLNGTLGRLAFLDVPNRLSVVSAGEGANVDRFHVYFERVSDTVLGIRFRGYDGLTRGINWTIS</sequence>
<name>C9DG32_BPW14</name>
<accession>C9DG32</accession>
<proteinExistence type="predicted"/>
<organism evidence="1 2">
    <name type="scientific">Delftia phage PhiW-14</name>
    <name type="common">Deftia acidovorans bacteriophage phiW-14</name>
    <dbReference type="NCBI Taxonomy" id="665032"/>
    <lineage>
        <taxon>Viruses</taxon>
        <taxon>Duplodnaviria</taxon>
        <taxon>Heunggongvirae</taxon>
        <taxon>Uroviricota</taxon>
        <taxon>Caudoviricetes</taxon>
        <taxon>Ionavirus</taxon>
        <taxon>Ionavirus W14</taxon>
    </lineage>
</organism>
<dbReference type="Proteomes" id="UP000008986">
    <property type="component" value="Segment"/>
</dbReference>
<evidence type="ECO:0000313" key="1">
    <source>
        <dbReference type="EMBL" id="ACV50083.1"/>
    </source>
</evidence>
<dbReference type="RefSeq" id="YP_003358915.1">
    <property type="nucleotide sequence ID" value="NC_013697.1"/>
</dbReference>
<protein>
    <submittedName>
        <fullName evidence="1">Uncharacterized protein</fullName>
    </submittedName>
</protein>
<dbReference type="KEGG" id="vg:8684008"/>
<dbReference type="EMBL" id="GQ357915">
    <property type="protein sequence ID" value="ACV50083.1"/>
    <property type="molecule type" value="Genomic_DNA"/>
</dbReference>
<keyword evidence="2" id="KW-1185">Reference proteome</keyword>
<dbReference type="GeneID" id="8684008"/>
<gene>
    <name evidence="1" type="primary">61</name>
</gene>
<evidence type="ECO:0000313" key="2">
    <source>
        <dbReference type="Proteomes" id="UP000008986"/>
    </source>
</evidence>
<organismHost>
    <name type="scientific">Delftia acidovorans</name>
    <name type="common">Pseudomonas acidovorans</name>
    <name type="synonym">Comamonas acidovorans</name>
    <dbReference type="NCBI Taxonomy" id="80866"/>
</organismHost>
<reference evidence="2" key="1">
    <citation type="submission" date="2009-07" db="EMBL/GenBank/DDBJ databases">
        <authorList>
            <person name="Kropinski A.M."/>
            <person name="Villegas A."/>
            <person name="Lingohr E.J."/>
        </authorList>
    </citation>
    <scope>NUCLEOTIDE SEQUENCE [LARGE SCALE GENOMIC DNA]</scope>
</reference>